<feature type="region of interest" description="Disordered" evidence="1">
    <location>
        <begin position="100"/>
        <end position="139"/>
    </location>
</feature>
<evidence type="ECO:0000256" key="1">
    <source>
        <dbReference type="SAM" id="MobiDB-lite"/>
    </source>
</evidence>
<gene>
    <name evidence="3" type="ORF">BKA15_003008</name>
</gene>
<feature type="transmembrane region" description="Helical" evidence="2">
    <location>
        <begin position="73"/>
        <end position="97"/>
    </location>
</feature>
<sequence length="139" mass="14129">MNPDILAFIAGQGVYALPMLLGLILIPLRTRGSARVLGLVGCLIMLIGHILNAVWSLAIPWASHELNVSISTLAGLSAVLGLVSAAGLVLVICAVVAGRSGGSPAEAQRPSVPPAPGQYGQPAPYSTTSQYGQPGPPQV</sequence>
<keyword evidence="4" id="KW-1185">Reference proteome</keyword>
<evidence type="ECO:0000313" key="4">
    <source>
        <dbReference type="Proteomes" id="UP000569914"/>
    </source>
</evidence>
<accession>A0A7Y9I7F9</accession>
<keyword evidence="2" id="KW-0812">Transmembrane</keyword>
<evidence type="ECO:0000313" key="3">
    <source>
        <dbReference type="EMBL" id="NYE71679.1"/>
    </source>
</evidence>
<feature type="transmembrane region" description="Helical" evidence="2">
    <location>
        <begin position="38"/>
        <end position="61"/>
    </location>
</feature>
<keyword evidence="2" id="KW-1133">Transmembrane helix</keyword>
<keyword evidence="2" id="KW-0472">Membrane</keyword>
<proteinExistence type="predicted"/>
<feature type="transmembrane region" description="Helical" evidence="2">
    <location>
        <begin position="6"/>
        <end position="26"/>
    </location>
</feature>
<comment type="caution">
    <text evidence="3">The sequence shown here is derived from an EMBL/GenBank/DDBJ whole genome shotgun (WGS) entry which is preliminary data.</text>
</comment>
<name>A0A7Y9I7F9_9ACTN</name>
<dbReference type="RefSeq" id="WP_179751998.1">
    <property type="nucleotide sequence ID" value="NZ_JACCBU010000001.1"/>
</dbReference>
<reference evidence="3 4" key="1">
    <citation type="submission" date="2020-07" db="EMBL/GenBank/DDBJ databases">
        <title>Sequencing the genomes of 1000 actinobacteria strains.</title>
        <authorList>
            <person name="Klenk H.-P."/>
        </authorList>
    </citation>
    <scope>NUCLEOTIDE SEQUENCE [LARGE SCALE GENOMIC DNA]</scope>
    <source>
        <strain evidence="3 4">DSM 22083</strain>
    </source>
</reference>
<dbReference type="Proteomes" id="UP000569914">
    <property type="component" value="Unassembled WGS sequence"/>
</dbReference>
<protein>
    <submittedName>
        <fullName evidence="3">Uncharacterized protein</fullName>
    </submittedName>
</protein>
<dbReference type="EMBL" id="JACCBU010000001">
    <property type="protein sequence ID" value="NYE71679.1"/>
    <property type="molecule type" value="Genomic_DNA"/>
</dbReference>
<dbReference type="AlphaFoldDB" id="A0A7Y9I7F9"/>
<evidence type="ECO:0000256" key="2">
    <source>
        <dbReference type="SAM" id="Phobius"/>
    </source>
</evidence>
<organism evidence="3 4">
    <name type="scientific">Microlunatus parietis</name>
    <dbReference type="NCBI Taxonomy" id="682979"/>
    <lineage>
        <taxon>Bacteria</taxon>
        <taxon>Bacillati</taxon>
        <taxon>Actinomycetota</taxon>
        <taxon>Actinomycetes</taxon>
        <taxon>Propionibacteriales</taxon>
        <taxon>Propionibacteriaceae</taxon>
        <taxon>Microlunatus</taxon>
    </lineage>
</organism>